<keyword evidence="1" id="KW-1133">Transmembrane helix</keyword>
<gene>
    <name evidence="2" type="ORF">C8J24_1695</name>
</gene>
<keyword evidence="1" id="KW-0812">Transmembrane</keyword>
<keyword evidence="3" id="KW-1185">Reference proteome</keyword>
<dbReference type="AlphaFoldDB" id="A0A2T4YPN3"/>
<name>A0A2T4YPN3_9SPHN</name>
<evidence type="ECO:0000313" key="3">
    <source>
        <dbReference type="Proteomes" id="UP000240996"/>
    </source>
</evidence>
<feature type="transmembrane region" description="Helical" evidence="1">
    <location>
        <begin position="56"/>
        <end position="81"/>
    </location>
</feature>
<reference evidence="2 3" key="1">
    <citation type="submission" date="2018-04" db="EMBL/GenBank/DDBJ databases">
        <title>Genomic Encyclopedia of Type Strains, Phase III (KMG-III): the genomes of soil and plant-associated and newly described type strains.</title>
        <authorList>
            <person name="Whitman W."/>
        </authorList>
    </citation>
    <scope>NUCLEOTIDE SEQUENCE [LARGE SCALE GENOMIC DNA]</scope>
    <source>
        <strain evidence="2 3">NW12</strain>
    </source>
</reference>
<dbReference type="EMBL" id="PZZN01000002">
    <property type="protein sequence ID" value="PTM45478.1"/>
    <property type="molecule type" value="Genomic_DNA"/>
</dbReference>
<evidence type="ECO:0000313" key="2">
    <source>
        <dbReference type="EMBL" id="PTM45478.1"/>
    </source>
</evidence>
<accession>A0A2T4YPN3</accession>
<comment type="caution">
    <text evidence="2">The sequence shown here is derived from an EMBL/GenBank/DDBJ whole genome shotgun (WGS) entry which is preliminary data.</text>
</comment>
<sequence length="84" mass="9230">MTQSEPTTTTTWPAEDGEAEGRAKRIKLLNQQIMEKSLEQHLAALNRLDTWKTSPWILSGLGMVVGVALISSGVLLTKFVILAH</sequence>
<organism evidence="2 3">
    <name type="scientific">Sphingomonas aerolata</name>
    <dbReference type="NCBI Taxonomy" id="185951"/>
    <lineage>
        <taxon>Bacteria</taxon>
        <taxon>Pseudomonadati</taxon>
        <taxon>Pseudomonadota</taxon>
        <taxon>Alphaproteobacteria</taxon>
        <taxon>Sphingomonadales</taxon>
        <taxon>Sphingomonadaceae</taxon>
        <taxon>Sphingomonas</taxon>
    </lineage>
</organism>
<keyword evidence="1" id="KW-0472">Membrane</keyword>
<proteinExistence type="predicted"/>
<protein>
    <submittedName>
        <fullName evidence="2">Uncharacterized protein</fullName>
    </submittedName>
</protein>
<evidence type="ECO:0000256" key="1">
    <source>
        <dbReference type="SAM" id="Phobius"/>
    </source>
</evidence>
<dbReference type="Proteomes" id="UP000240996">
    <property type="component" value="Unassembled WGS sequence"/>
</dbReference>